<dbReference type="STRING" id="2316362.A0A4Q2DNS2"/>
<feature type="compositionally biased region" description="Basic and acidic residues" evidence="1">
    <location>
        <begin position="661"/>
        <end position="680"/>
    </location>
</feature>
<dbReference type="OrthoDB" id="3270368at2759"/>
<proteinExistence type="predicted"/>
<organism evidence="2 3">
    <name type="scientific">Candolleomyces aberdarensis</name>
    <dbReference type="NCBI Taxonomy" id="2316362"/>
    <lineage>
        <taxon>Eukaryota</taxon>
        <taxon>Fungi</taxon>
        <taxon>Dikarya</taxon>
        <taxon>Basidiomycota</taxon>
        <taxon>Agaricomycotina</taxon>
        <taxon>Agaricomycetes</taxon>
        <taxon>Agaricomycetidae</taxon>
        <taxon>Agaricales</taxon>
        <taxon>Agaricineae</taxon>
        <taxon>Psathyrellaceae</taxon>
        <taxon>Candolleomyces</taxon>
    </lineage>
</organism>
<comment type="caution">
    <text evidence="2">The sequence shown here is derived from an EMBL/GenBank/DDBJ whole genome shotgun (WGS) entry which is preliminary data.</text>
</comment>
<dbReference type="Proteomes" id="UP000290288">
    <property type="component" value="Unassembled WGS sequence"/>
</dbReference>
<feature type="compositionally biased region" description="Basic and acidic residues" evidence="1">
    <location>
        <begin position="534"/>
        <end position="563"/>
    </location>
</feature>
<gene>
    <name evidence="2" type="ORF">EST38_g4835</name>
</gene>
<keyword evidence="3" id="KW-1185">Reference proteome</keyword>
<dbReference type="AlphaFoldDB" id="A0A4Q2DNS2"/>
<evidence type="ECO:0000313" key="3">
    <source>
        <dbReference type="Proteomes" id="UP000290288"/>
    </source>
</evidence>
<feature type="region of interest" description="Disordered" evidence="1">
    <location>
        <begin position="80"/>
        <end position="420"/>
    </location>
</feature>
<evidence type="ECO:0000256" key="1">
    <source>
        <dbReference type="SAM" id="MobiDB-lite"/>
    </source>
</evidence>
<feature type="compositionally biased region" description="Basic and acidic residues" evidence="1">
    <location>
        <begin position="320"/>
        <end position="356"/>
    </location>
</feature>
<feature type="region of interest" description="Disordered" evidence="1">
    <location>
        <begin position="490"/>
        <end position="702"/>
    </location>
</feature>
<feature type="compositionally biased region" description="Basic and acidic residues" evidence="1">
    <location>
        <begin position="630"/>
        <end position="652"/>
    </location>
</feature>
<feature type="compositionally biased region" description="Acidic residues" evidence="1">
    <location>
        <begin position="110"/>
        <end position="123"/>
    </location>
</feature>
<sequence length="823" mass="90811">MPTSPFLPRILPPNSEEGRALVPAEQPSKTVYIDGEGNLTDKPTRVEQKPAPPPITEKASNVKPDPILMTKALSVLTRTLSAGKGPGQEQVPQRNKSGILSKRKLQVVISEEESEVTDPDDELNPPSPSPMRTFSLRPAPSGGKPEMEVAATKGGPGNKKASAPAVTSLTKPTLEQEKPKLLESKDVPGAKANAPSASVKREPSAPLRAVTATKRSAPEPVDDDDEPPAPPAKKARPSPKSRPPPSTRYSKRKLRNSSPITVDISDDDEPPKAPSTTLKRPLLDSKKKKAVMKDRNGQANAKQPVPRPRRKTATNQNKENTPHRKESKPDIMSLRKESEVKPPLKKDHLSVKKEAATPHVKPKKAPKLTDIKRSDKPKQAPWQRDSFMTNIQNQSTPVKQPEVEVEPEQNSMDWEPTPAGVFDFESVEPVEQGVLVISDDSNVSKTFVTEPVAEYWMPTKGANGSFDEPVIVKMEQKDIVMVDLTSPVKPLVALEPKKPHTVAGRQEDAKVEARTRDAPETKVEPEHNHKKRRESFSRVEMPKHDIGENKSARGKDEKIEHSNKTSADATHSSGVKQPEAKIQSHHQDEEPEQPPKAEVPVKSSDVGGGTKTPATVGKKVGKLPSYPRLSSERPPERPKATNKKEDDGRGEYTLRLPRLQATDRGRLRSDSPKSLFKRDVQPSNYQRPAYATKNPLQQRNSNDPAQDILEVLRQINEGILDKINRKCEDTSQGMSLALLEILEGAAEDLKPLAEHFNALVDIEEEYATHRRKIMTAIDSFRKSADQAGQAIKQITQNHGRHGLSKRFSPTLFTKPVPTATLDF</sequence>
<feature type="compositionally biased region" description="Polar residues" evidence="1">
    <location>
        <begin position="564"/>
        <end position="575"/>
    </location>
</feature>
<feature type="compositionally biased region" description="Basic and acidic residues" evidence="1">
    <location>
        <begin position="505"/>
        <end position="527"/>
    </location>
</feature>
<feature type="compositionally biased region" description="Basic and acidic residues" evidence="1">
    <location>
        <begin position="174"/>
        <end position="188"/>
    </location>
</feature>
<feature type="region of interest" description="Disordered" evidence="1">
    <location>
        <begin position="1"/>
        <end position="66"/>
    </location>
</feature>
<evidence type="ECO:0000313" key="2">
    <source>
        <dbReference type="EMBL" id="RXW21026.1"/>
    </source>
</evidence>
<accession>A0A4Q2DNS2</accession>
<feature type="compositionally biased region" description="Basic and acidic residues" evidence="1">
    <location>
        <begin position="367"/>
        <end position="378"/>
    </location>
</feature>
<feature type="compositionally biased region" description="Polar residues" evidence="1">
    <location>
        <begin position="386"/>
        <end position="398"/>
    </location>
</feature>
<reference evidence="2 3" key="1">
    <citation type="submission" date="2019-01" db="EMBL/GenBank/DDBJ databases">
        <title>Draft genome sequence of Psathyrella aberdarensis IHI B618.</title>
        <authorList>
            <person name="Buettner E."/>
            <person name="Kellner H."/>
        </authorList>
    </citation>
    <scope>NUCLEOTIDE SEQUENCE [LARGE SCALE GENOMIC DNA]</scope>
    <source>
        <strain evidence="2 3">IHI B618</strain>
    </source>
</reference>
<protein>
    <submittedName>
        <fullName evidence="2">Uncharacterized protein</fullName>
    </submittedName>
</protein>
<dbReference type="EMBL" id="SDEE01000124">
    <property type="protein sequence ID" value="RXW21026.1"/>
    <property type="molecule type" value="Genomic_DNA"/>
</dbReference>
<feature type="compositionally biased region" description="Basic and acidic residues" evidence="1">
    <location>
        <begin position="281"/>
        <end position="296"/>
    </location>
</feature>
<name>A0A4Q2DNS2_9AGAR</name>